<dbReference type="InterPro" id="IPR029058">
    <property type="entry name" value="AB_hydrolase_fold"/>
</dbReference>
<gene>
    <name evidence="2" type="ORF">AVDCRST_MAG14-2275</name>
</gene>
<evidence type="ECO:0000313" key="2">
    <source>
        <dbReference type="EMBL" id="CAA9460053.1"/>
    </source>
</evidence>
<organism evidence="2">
    <name type="scientific">uncultured Rubrobacteraceae bacterium</name>
    <dbReference type="NCBI Taxonomy" id="349277"/>
    <lineage>
        <taxon>Bacteria</taxon>
        <taxon>Bacillati</taxon>
        <taxon>Actinomycetota</taxon>
        <taxon>Rubrobacteria</taxon>
        <taxon>Rubrobacterales</taxon>
        <taxon>Rubrobacteraceae</taxon>
        <taxon>environmental samples</taxon>
    </lineage>
</organism>
<dbReference type="SUPFAM" id="SSF53474">
    <property type="entry name" value="alpha/beta-Hydrolases"/>
    <property type="match status" value="1"/>
</dbReference>
<dbReference type="PANTHER" id="PTHR43433">
    <property type="entry name" value="HYDROLASE, ALPHA/BETA FOLD FAMILY PROTEIN"/>
    <property type="match status" value="1"/>
</dbReference>
<reference evidence="2" key="1">
    <citation type="submission" date="2020-02" db="EMBL/GenBank/DDBJ databases">
        <authorList>
            <person name="Meier V. D."/>
        </authorList>
    </citation>
    <scope>NUCLEOTIDE SEQUENCE</scope>
    <source>
        <strain evidence="2">AVDCRST_MAG14</strain>
    </source>
</reference>
<dbReference type="InterPro" id="IPR050471">
    <property type="entry name" value="AB_hydrolase"/>
</dbReference>
<dbReference type="Gene3D" id="3.40.50.1820">
    <property type="entry name" value="alpha/beta hydrolase"/>
    <property type="match status" value="1"/>
</dbReference>
<dbReference type="EMBL" id="CADCVG010000092">
    <property type="protein sequence ID" value="CAA9460053.1"/>
    <property type="molecule type" value="Genomic_DNA"/>
</dbReference>
<proteinExistence type="predicted"/>
<feature type="domain" description="AB hydrolase-1" evidence="1">
    <location>
        <begin position="27"/>
        <end position="252"/>
    </location>
</feature>
<keyword evidence="2" id="KW-0378">Hydrolase</keyword>
<dbReference type="InterPro" id="IPR000073">
    <property type="entry name" value="AB_hydrolase_1"/>
</dbReference>
<sequence length="306" mass="33215">MHLVPTTTIKDGSDTKSIEYNVYGDGPALLLIPGLGFGGWGWFKQVPALSRRFRVVTFEPRVSGDPRYGVAELARDAAALLGRLGIERAHVLGASLGGFVAQELALARPNLVDRLVLVCTSHGGRGGERMSPRALAVMFGLGSMSPKGAARRGLKVATSAAYRTRRPEEFDALVQERLARSPSLSSYLRQAMAGANFDASRRVHDIVVPTLVIHGSDDQYVPVANAQALAWAIPDAELRVLDGAGHLVFIERAEEVNGEVTSFLLESQEPRRPQMTPGAAPGRARKSRAARFLGWLARKLRYRLGR</sequence>
<evidence type="ECO:0000259" key="1">
    <source>
        <dbReference type="Pfam" id="PF00561"/>
    </source>
</evidence>
<accession>A0A6J4R841</accession>
<name>A0A6J4R841_9ACTN</name>
<dbReference type="PANTHER" id="PTHR43433:SF5">
    <property type="entry name" value="AB HYDROLASE-1 DOMAIN-CONTAINING PROTEIN"/>
    <property type="match status" value="1"/>
</dbReference>
<dbReference type="Pfam" id="PF00561">
    <property type="entry name" value="Abhydrolase_1"/>
    <property type="match status" value="1"/>
</dbReference>
<dbReference type="EC" id="3.1.1.24" evidence="2"/>
<dbReference type="AlphaFoldDB" id="A0A6J4R841"/>
<dbReference type="PRINTS" id="PR00111">
    <property type="entry name" value="ABHYDROLASE"/>
</dbReference>
<protein>
    <submittedName>
        <fullName evidence="2">Beta-ketoadipate enol-lactone hydrolase</fullName>
        <ecNumber evidence="2">3.1.1.24</ecNumber>
    </submittedName>
</protein>
<dbReference type="GO" id="GO:0047570">
    <property type="term" value="F:3-oxoadipate enol-lactonase activity"/>
    <property type="evidence" value="ECO:0007669"/>
    <property type="project" value="UniProtKB-EC"/>
</dbReference>